<evidence type="ECO:0000256" key="3">
    <source>
        <dbReference type="ARBA" id="ARBA00022840"/>
    </source>
</evidence>
<dbReference type="PIRSF" id="PIRSF006806">
    <property type="entry name" value="FTHF_cligase"/>
    <property type="match status" value="1"/>
</dbReference>
<dbReference type="EC" id="6.3.3.2" evidence="4"/>
<evidence type="ECO:0000256" key="2">
    <source>
        <dbReference type="ARBA" id="ARBA00022741"/>
    </source>
</evidence>
<comment type="similarity">
    <text evidence="1 4">Belongs to the 5-formyltetrahydrofolate cyclo-ligase family.</text>
</comment>
<keyword evidence="2 4" id="KW-0547">Nucleotide-binding</keyword>
<keyword evidence="3 4" id="KW-0067">ATP-binding</keyword>
<accession>A0ABS7AP76</accession>
<dbReference type="GO" id="GO:0030272">
    <property type="term" value="F:5-formyltetrahydrofolate cyclo-ligase activity"/>
    <property type="evidence" value="ECO:0007669"/>
    <property type="project" value="UniProtKB-EC"/>
</dbReference>
<dbReference type="SUPFAM" id="SSF100950">
    <property type="entry name" value="NagB/RpiA/CoA transferase-like"/>
    <property type="match status" value="1"/>
</dbReference>
<keyword evidence="5" id="KW-0436">Ligase</keyword>
<dbReference type="NCBIfam" id="TIGR02727">
    <property type="entry name" value="MTHFS_bact"/>
    <property type="match status" value="1"/>
</dbReference>
<keyword evidence="4" id="KW-0479">Metal-binding</keyword>
<name>A0ABS7AP76_9CLOT</name>
<dbReference type="InterPro" id="IPR002698">
    <property type="entry name" value="FTHF_cligase"/>
</dbReference>
<dbReference type="Proteomes" id="UP001519921">
    <property type="component" value="Unassembled WGS sequence"/>
</dbReference>
<evidence type="ECO:0000313" key="6">
    <source>
        <dbReference type="Proteomes" id="UP001519921"/>
    </source>
</evidence>
<comment type="caution">
    <text evidence="5">The sequence shown here is derived from an EMBL/GenBank/DDBJ whole genome shotgun (WGS) entry which is preliminary data.</text>
</comment>
<dbReference type="RefSeq" id="WP_219779808.1">
    <property type="nucleotide sequence ID" value="NZ_JAHXPT010000007.1"/>
</dbReference>
<gene>
    <name evidence="5" type="ORF">KYD98_10190</name>
</gene>
<protein>
    <recommendedName>
        <fullName evidence="4">5-formyltetrahydrofolate cyclo-ligase</fullName>
        <ecNumber evidence="4">6.3.3.2</ecNumber>
    </recommendedName>
</protein>
<dbReference type="Pfam" id="PF01812">
    <property type="entry name" value="5-FTHF_cyc-lig"/>
    <property type="match status" value="1"/>
</dbReference>
<comment type="catalytic activity">
    <reaction evidence="4">
        <text>(6S)-5-formyl-5,6,7,8-tetrahydrofolate + ATP = (6R)-5,10-methenyltetrahydrofolate + ADP + phosphate</text>
        <dbReference type="Rhea" id="RHEA:10488"/>
        <dbReference type="ChEBI" id="CHEBI:30616"/>
        <dbReference type="ChEBI" id="CHEBI:43474"/>
        <dbReference type="ChEBI" id="CHEBI:57455"/>
        <dbReference type="ChEBI" id="CHEBI:57457"/>
        <dbReference type="ChEBI" id="CHEBI:456216"/>
        <dbReference type="EC" id="6.3.3.2"/>
    </reaction>
</comment>
<keyword evidence="4" id="KW-0460">Magnesium</keyword>
<dbReference type="EMBL" id="JAHXPT010000007">
    <property type="protein sequence ID" value="MBW6410463.1"/>
    <property type="molecule type" value="Genomic_DNA"/>
</dbReference>
<sequence length="193" mass="22751">MSLIEEKRELRKRILKIRDKISLDNKIKFDKIIYNKFLQSKFYLQSKNIFIYVSYNSEIDTKNIIKKALEDKKNIYVPRTNYKTKVMEAVKILSLENLIEDKYGILEPTEDESAENPNKFDLIIMPGVAFDKYGGRMGYGAGYYDRYLEKISKPLNKVALAYNFQVINKVPTDIHDIPIEYIITEREDINCKK</sequence>
<evidence type="ECO:0000256" key="4">
    <source>
        <dbReference type="RuleBase" id="RU361279"/>
    </source>
</evidence>
<reference evidence="5 6" key="1">
    <citation type="submission" date="2021-07" db="EMBL/GenBank/DDBJ databases">
        <title>Clostridium weizhouense sp. nov., an anaerobic bacterium isolated from activated sludge of Petroleum wastewater.</title>
        <authorList>
            <person name="Li Q."/>
        </authorList>
    </citation>
    <scope>NUCLEOTIDE SEQUENCE [LARGE SCALE GENOMIC DNA]</scope>
    <source>
        <strain evidence="5 6">YB-6</strain>
    </source>
</reference>
<evidence type="ECO:0000313" key="5">
    <source>
        <dbReference type="EMBL" id="MBW6410463.1"/>
    </source>
</evidence>
<dbReference type="InterPro" id="IPR037171">
    <property type="entry name" value="NagB/RpiA_transferase-like"/>
</dbReference>
<dbReference type="InterPro" id="IPR024185">
    <property type="entry name" value="FTHF_cligase-like_sf"/>
</dbReference>
<dbReference type="PANTHER" id="PTHR23407">
    <property type="entry name" value="ATPASE INHIBITOR/5-FORMYLTETRAHYDROFOLATE CYCLO-LIGASE"/>
    <property type="match status" value="1"/>
</dbReference>
<evidence type="ECO:0000256" key="1">
    <source>
        <dbReference type="ARBA" id="ARBA00010638"/>
    </source>
</evidence>
<dbReference type="Gene3D" id="3.40.50.10420">
    <property type="entry name" value="NagB/RpiA/CoA transferase-like"/>
    <property type="match status" value="1"/>
</dbReference>
<proteinExistence type="inferred from homology"/>
<keyword evidence="6" id="KW-1185">Reference proteome</keyword>
<organism evidence="5 6">
    <name type="scientific">Clostridium weizhouense</name>
    <dbReference type="NCBI Taxonomy" id="2859781"/>
    <lineage>
        <taxon>Bacteria</taxon>
        <taxon>Bacillati</taxon>
        <taxon>Bacillota</taxon>
        <taxon>Clostridia</taxon>
        <taxon>Eubacteriales</taxon>
        <taxon>Clostridiaceae</taxon>
        <taxon>Clostridium</taxon>
    </lineage>
</organism>
<dbReference type="PANTHER" id="PTHR23407:SF1">
    <property type="entry name" value="5-FORMYLTETRAHYDROFOLATE CYCLO-LIGASE"/>
    <property type="match status" value="1"/>
</dbReference>
<comment type="cofactor">
    <cofactor evidence="4">
        <name>Mg(2+)</name>
        <dbReference type="ChEBI" id="CHEBI:18420"/>
    </cofactor>
</comment>